<dbReference type="PANTHER" id="PTHR42792">
    <property type="entry name" value="FLAGELLIN"/>
    <property type="match status" value="1"/>
</dbReference>
<feature type="domain" description="Flagellin N-terminal" evidence="4">
    <location>
        <begin position="4"/>
        <end position="140"/>
    </location>
</feature>
<keyword evidence="7" id="KW-1185">Reference proteome</keyword>
<evidence type="ECO:0000256" key="3">
    <source>
        <dbReference type="ARBA" id="ARBA00023143"/>
    </source>
</evidence>
<dbReference type="EMBL" id="CP036290">
    <property type="protein sequence ID" value="QDU86548.1"/>
    <property type="molecule type" value="Genomic_DNA"/>
</dbReference>
<keyword evidence="6" id="KW-0969">Cilium</keyword>
<dbReference type="InterPro" id="IPR046358">
    <property type="entry name" value="Flagellin_C"/>
</dbReference>
<evidence type="ECO:0000256" key="1">
    <source>
        <dbReference type="ARBA" id="ARBA00004365"/>
    </source>
</evidence>
<comment type="similarity">
    <text evidence="2">Belongs to the bacterial flagellin family.</text>
</comment>
<dbReference type="PRINTS" id="PR00207">
    <property type="entry name" value="FLAGELLIN"/>
</dbReference>
<protein>
    <submittedName>
        <fullName evidence="6">Flagellar hook-associated protein 3</fullName>
    </submittedName>
</protein>
<organism evidence="6 7">
    <name type="scientific">Rohdeia mirabilis</name>
    <dbReference type="NCBI Taxonomy" id="2528008"/>
    <lineage>
        <taxon>Bacteria</taxon>
        <taxon>Pseudomonadati</taxon>
        <taxon>Planctomycetota</taxon>
        <taxon>Planctomycetia</taxon>
        <taxon>Planctomycetia incertae sedis</taxon>
        <taxon>Rohdeia</taxon>
    </lineage>
</organism>
<keyword evidence="6" id="KW-0282">Flagellum</keyword>
<evidence type="ECO:0000313" key="7">
    <source>
        <dbReference type="Proteomes" id="UP000319342"/>
    </source>
</evidence>
<dbReference type="GO" id="GO:0071973">
    <property type="term" value="P:bacterial-type flagellum-dependent cell motility"/>
    <property type="evidence" value="ECO:0007669"/>
    <property type="project" value="InterPro"/>
</dbReference>
<dbReference type="InterPro" id="IPR001029">
    <property type="entry name" value="Flagellin_N"/>
</dbReference>
<reference evidence="6 7" key="1">
    <citation type="submission" date="2019-02" db="EMBL/GenBank/DDBJ databases">
        <title>Deep-cultivation of Planctomycetes and their phenomic and genomic characterization uncovers novel biology.</title>
        <authorList>
            <person name="Wiegand S."/>
            <person name="Jogler M."/>
            <person name="Boedeker C."/>
            <person name="Pinto D."/>
            <person name="Vollmers J."/>
            <person name="Rivas-Marin E."/>
            <person name="Kohn T."/>
            <person name="Peeters S.H."/>
            <person name="Heuer A."/>
            <person name="Rast P."/>
            <person name="Oberbeckmann S."/>
            <person name="Bunk B."/>
            <person name="Jeske O."/>
            <person name="Meyerdierks A."/>
            <person name="Storesund J.E."/>
            <person name="Kallscheuer N."/>
            <person name="Luecker S."/>
            <person name="Lage O.M."/>
            <person name="Pohl T."/>
            <person name="Merkel B.J."/>
            <person name="Hornburger P."/>
            <person name="Mueller R.-W."/>
            <person name="Bruemmer F."/>
            <person name="Labrenz M."/>
            <person name="Spormann A.M."/>
            <person name="Op den Camp H."/>
            <person name="Overmann J."/>
            <person name="Amann R."/>
            <person name="Jetten M.S.M."/>
            <person name="Mascher T."/>
            <person name="Medema M.H."/>
            <person name="Devos D.P."/>
            <person name="Kaster A.-K."/>
            <person name="Ovreas L."/>
            <person name="Rohde M."/>
            <person name="Galperin M.Y."/>
            <person name="Jogler C."/>
        </authorList>
    </citation>
    <scope>NUCLEOTIDE SEQUENCE [LARGE SCALE GENOMIC DNA]</scope>
    <source>
        <strain evidence="6 7">Pla163</strain>
    </source>
</reference>
<dbReference type="RefSeq" id="WP_145191995.1">
    <property type="nucleotide sequence ID" value="NZ_CP036290.1"/>
</dbReference>
<dbReference type="PANTHER" id="PTHR42792:SF1">
    <property type="entry name" value="FLAGELLAR HOOK-ASSOCIATED PROTEIN 3"/>
    <property type="match status" value="1"/>
</dbReference>
<keyword evidence="3" id="KW-0975">Bacterial flagellum</keyword>
<keyword evidence="6" id="KW-0966">Cell projection</keyword>
<name>A0A518D501_9BACT</name>
<gene>
    <name evidence="6" type="primary">flgL</name>
    <name evidence="6" type="ORF">Pla163_36990</name>
</gene>
<evidence type="ECO:0000259" key="4">
    <source>
        <dbReference type="Pfam" id="PF00669"/>
    </source>
</evidence>
<feature type="domain" description="Flagellin C-terminal" evidence="5">
    <location>
        <begin position="394"/>
        <end position="473"/>
    </location>
</feature>
<dbReference type="AlphaFoldDB" id="A0A518D501"/>
<proteinExistence type="inferred from homology"/>
<dbReference type="InterPro" id="IPR013384">
    <property type="entry name" value="Flagell_FlgL"/>
</dbReference>
<evidence type="ECO:0000313" key="6">
    <source>
        <dbReference type="EMBL" id="QDU86548.1"/>
    </source>
</evidence>
<dbReference type="GO" id="GO:0005198">
    <property type="term" value="F:structural molecule activity"/>
    <property type="evidence" value="ECO:0007669"/>
    <property type="project" value="InterPro"/>
</dbReference>
<dbReference type="Pfam" id="PF00700">
    <property type="entry name" value="Flagellin_C"/>
    <property type="match status" value="1"/>
</dbReference>
<accession>A0A518D501</accession>
<dbReference type="NCBIfam" id="TIGR02550">
    <property type="entry name" value="flagell_flgL"/>
    <property type="match status" value="1"/>
</dbReference>
<dbReference type="InterPro" id="IPR001492">
    <property type="entry name" value="Flagellin"/>
</dbReference>
<comment type="subcellular location">
    <subcellularLocation>
        <location evidence="1">Bacterial flagellum</location>
    </subcellularLocation>
</comment>
<evidence type="ECO:0000259" key="5">
    <source>
        <dbReference type="Pfam" id="PF00700"/>
    </source>
</evidence>
<dbReference type="Pfam" id="PF00669">
    <property type="entry name" value="Flagellin_N"/>
    <property type="match status" value="1"/>
</dbReference>
<dbReference type="GO" id="GO:0009424">
    <property type="term" value="C:bacterial-type flagellum hook"/>
    <property type="evidence" value="ECO:0007669"/>
    <property type="project" value="InterPro"/>
</dbReference>
<dbReference type="Proteomes" id="UP000319342">
    <property type="component" value="Chromosome"/>
</dbReference>
<dbReference type="OrthoDB" id="253391at2"/>
<sequence length="473" mass="49633">MRLSTNQTYALVLDGLQTNLGDMVRYSEQVSTGRRINRPSDDPTGAALSLGFERRIADIERSAQAARSGRDTADGAAGVLQEVSSLVSQVRALMIQGMNGTLDPQSREAISSEVALLREQLVTLGNTRQGNRYLFAGSKTDTRPFADGPDGRVNYFGDNVQQEIRIGPGVGIPINVSGQSLFMLDQGSGPSLSGFTGLAFGASASEGEGSENVTVRHDATDLSGLAGSGIASVAGGANDTLIGPANLVVDTTAGTIQMGSGTPVPIPAVGSENYTDLVVESETGAKLHLDLTLWNGADVAGPVSGDGSVSIDGVNFQTIDFSLPEIRLENPETGSVLNVNVANVTRAGDELIQFSGDVSLFDVLDAVAADLANSENYTSDEISKRLGMNLDELDRHHDNVLSGLGVLGSRSSRLSDAANRLDSLEINVQSQLSTVRDTDLAEAVLALQRSEQVLQLSQAVGSRLIQTSLLNFL</sequence>
<dbReference type="Gene3D" id="1.20.1330.10">
    <property type="entry name" value="f41 fragment of flagellin, N-terminal domain"/>
    <property type="match status" value="2"/>
</dbReference>
<dbReference type="SUPFAM" id="SSF64518">
    <property type="entry name" value="Phase 1 flagellin"/>
    <property type="match status" value="1"/>
</dbReference>
<evidence type="ECO:0000256" key="2">
    <source>
        <dbReference type="ARBA" id="ARBA00005709"/>
    </source>
</evidence>